<feature type="transmembrane region" description="Helical" evidence="1">
    <location>
        <begin position="141"/>
        <end position="161"/>
    </location>
</feature>
<keyword evidence="1" id="KW-0812">Transmembrane</keyword>
<gene>
    <name evidence="2" type="ORF">DCF15_22735</name>
</gene>
<feature type="transmembrane region" description="Helical" evidence="1">
    <location>
        <begin position="15"/>
        <end position="46"/>
    </location>
</feature>
<sequence>MARHRTLYEQVTLRIILGFAACSVMLFALAHPQVAYLGLLAISAVFRQQSVHRIEHWLRRFAPIKMFASVGVLAVIANLITGTAASAQWQGAQTAANSALSAYIGADVVTLLFTVVFLLLFFLIIGGLMTWGYKAFRNEDAAVPMTAFIVGTVIFVGGEVFSKLFFSGGATTTNTGN</sequence>
<keyword evidence="1" id="KW-1133">Transmembrane helix</keyword>
<dbReference type="EMBL" id="QBMP01000415">
    <property type="protein sequence ID" value="PZO43012.1"/>
    <property type="molecule type" value="Genomic_DNA"/>
</dbReference>
<feature type="transmembrane region" description="Helical" evidence="1">
    <location>
        <begin position="109"/>
        <end position="129"/>
    </location>
</feature>
<evidence type="ECO:0000256" key="1">
    <source>
        <dbReference type="SAM" id="Phobius"/>
    </source>
</evidence>
<comment type="caution">
    <text evidence="2">The sequence shown here is derived from an EMBL/GenBank/DDBJ whole genome shotgun (WGS) entry which is preliminary data.</text>
</comment>
<feature type="transmembrane region" description="Helical" evidence="1">
    <location>
        <begin position="67"/>
        <end position="89"/>
    </location>
</feature>
<keyword evidence="1" id="KW-0472">Membrane</keyword>
<reference evidence="3" key="1">
    <citation type="submission" date="2018-04" db="EMBL/GenBank/DDBJ databases">
        <authorList>
            <person name="Cornet L."/>
        </authorList>
    </citation>
    <scope>NUCLEOTIDE SEQUENCE [LARGE SCALE GENOMIC DNA]</scope>
</reference>
<organism evidence="2 3">
    <name type="scientific">Phormidesmis priestleyi</name>
    <dbReference type="NCBI Taxonomy" id="268141"/>
    <lineage>
        <taxon>Bacteria</taxon>
        <taxon>Bacillati</taxon>
        <taxon>Cyanobacteriota</taxon>
        <taxon>Cyanophyceae</taxon>
        <taxon>Leptolyngbyales</taxon>
        <taxon>Leptolyngbyaceae</taxon>
        <taxon>Phormidesmis</taxon>
    </lineage>
</organism>
<name>A0A2W4WEV0_9CYAN</name>
<dbReference type="AlphaFoldDB" id="A0A2W4WEV0"/>
<proteinExistence type="predicted"/>
<protein>
    <submittedName>
        <fullName evidence="2">Uncharacterized protein</fullName>
    </submittedName>
</protein>
<accession>A0A2W4WEV0</accession>
<evidence type="ECO:0000313" key="3">
    <source>
        <dbReference type="Proteomes" id="UP000249794"/>
    </source>
</evidence>
<reference evidence="2 3" key="2">
    <citation type="submission" date="2018-06" db="EMBL/GenBank/DDBJ databases">
        <title>Metagenomic assembly of (sub)arctic Cyanobacteria and their associated microbiome from non-axenic cultures.</title>
        <authorList>
            <person name="Baurain D."/>
        </authorList>
    </citation>
    <scope>NUCLEOTIDE SEQUENCE [LARGE SCALE GENOMIC DNA]</scope>
    <source>
        <strain evidence="2">ULC027bin1</strain>
    </source>
</reference>
<dbReference type="Proteomes" id="UP000249794">
    <property type="component" value="Unassembled WGS sequence"/>
</dbReference>
<evidence type="ECO:0000313" key="2">
    <source>
        <dbReference type="EMBL" id="PZO43012.1"/>
    </source>
</evidence>